<proteinExistence type="predicted"/>
<comment type="caution">
    <text evidence="1">The sequence shown here is derived from an EMBL/GenBank/DDBJ whole genome shotgun (WGS) entry which is preliminary data.</text>
</comment>
<organism evidence="1 2">
    <name type="scientific">Gossypium harknessii</name>
    <dbReference type="NCBI Taxonomy" id="34285"/>
    <lineage>
        <taxon>Eukaryota</taxon>
        <taxon>Viridiplantae</taxon>
        <taxon>Streptophyta</taxon>
        <taxon>Embryophyta</taxon>
        <taxon>Tracheophyta</taxon>
        <taxon>Spermatophyta</taxon>
        <taxon>Magnoliopsida</taxon>
        <taxon>eudicotyledons</taxon>
        <taxon>Gunneridae</taxon>
        <taxon>Pentapetalae</taxon>
        <taxon>rosids</taxon>
        <taxon>malvids</taxon>
        <taxon>Malvales</taxon>
        <taxon>Malvaceae</taxon>
        <taxon>Malvoideae</taxon>
        <taxon>Gossypium</taxon>
    </lineage>
</organism>
<gene>
    <name evidence="1" type="ORF">Gohar_005104</name>
</gene>
<evidence type="ECO:0000313" key="2">
    <source>
        <dbReference type="Proteomes" id="UP000593560"/>
    </source>
</evidence>
<accession>A0A7J9H9I7</accession>
<evidence type="ECO:0000313" key="1">
    <source>
        <dbReference type="EMBL" id="MBA0805605.1"/>
    </source>
</evidence>
<dbReference type="Proteomes" id="UP000593560">
    <property type="component" value="Unassembled WGS sequence"/>
</dbReference>
<dbReference type="AlphaFoldDB" id="A0A7J9H9I7"/>
<name>A0A7J9H9I7_9ROSI</name>
<dbReference type="EMBL" id="JABFAD010000008">
    <property type="protein sequence ID" value="MBA0805605.1"/>
    <property type="molecule type" value="Genomic_DNA"/>
</dbReference>
<reference evidence="1 2" key="1">
    <citation type="journal article" date="2019" name="Genome Biol. Evol.">
        <title>Insights into the evolution of the New World diploid cottons (Gossypium, subgenus Houzingenia) based on genome sequencing.</title>
        <authorList>
            <person name="Grover C.E."/>
            <person name="Arick M.A. 2nd"/>
            <person name="Thrash A."/>
            <person name="Conover J.L."/>
            <person name="Sanders W.S."/>
            <person name="Peterson D.G."/>
            <person name="Frelichowski J.E."/>
            <person name="Scheffler J.A."/>
            <person name="Scheffler B.E."/>
            <person name="Wendel J.F."/>
        </authorList>
    </citation>
    <scope>NUCLEOTIDE SEQUENCE [LARGE SCALE GENOMIC DNA]</scope>
    <source>
        <strain evidence="1">0</strain>
        <tissue evidence="1">Leaf</tissue>
    </source>
</reference>
<sequence length="18" mass="1973">MGGFEMMIGLSNIFQVKA</sequence>
<keyword evidence="2" id="KW-1185">Reference proteome</keyword>
<protein>
    <submittedName>
        <fullName evidence="1">Uncharacterized protein</fullName>
    </submittedName>
</protein>